<sequence>MLQKPKNWLAETLWKPKKTHSLEQLRYLHYILQRNSTVTDSNKGLVVETLRSIAEILIWGDQNDSTVFDFFLEKNMLLFFLKFMTQNCGSYVTVQLLQTLNILFENIRSQTSLYFLLSNNHVNSIIVHKFDFSNEEVLAYYISFLKTLSLKLNRQTINFFFNERKGDFPLYTEAIKFFHHPESMVRIAVRTLTLNVYKVGHQKMLEFICDKTATPYFSNLIWLIGKDAIELDDCVMQESDHFKYDKLKANTADHLDHLHYLNDILLLKIDVLNMILTDHMVNRLLIPLYIYSLPSKDDLVGENDPDRVHITKLVALFLLAQHIMIMEHKPLVNAIMDVLLNENEIHSTAYTPATPDFEDRKSLLSNASSSSSRAFIPPPAPLESQLEACGITRDSYNLNMKLKMLSEDKPDKEGNNSKLTKRNSKFYITGDGDVIVTEDSDNGSELDDENGACAVDDKTNDSMKESQSIERTTDTEKQTRKSPEIPGDAEPKTGHNTSSSQTPEEAASSAADGEPTQENGIFLRSILKSLNCSNGDGEAFFAICLLYTILVNKGINRTSLSDIGLCLPKENEDYNDEVMDHLLRFLEEGVQDGSSVRLVTFEMCIKVIRLLTIDDKLIRIKDEHLAMLQNIREASTLQLRNFYKGDSMFVDTFEGQYHRMKAKPLNVEYVTMDASLLLPPTVTPLTGIDFIKRLPCGDTERTQRASHIFILLRELVLNIVEEPENYLPLSKVMNPVKENEVLDLNNSDLIACTIIQKEKHSSIRRFLVIDTSQFILVEPDTSKLGWGVVKFVSHLQDVEATPDKDDSRSLHIVIQQPFTRRSKSGFNPLPVLTAKFVFDDYIRCMSARQRLQKRCDALRHRKMTNIATLLELPALASPTNYYSITSGVDNGNAVWSPSSRSYSSSRNASGYSSPVHSPNTSNTPSATSLHTPQTKSRLLSPKMEQILQKQQNKNDKQTPQRPSRPKKQAARVSESNANTPSRTPGRTEAVALASLLHQTTPPLGPVEITGHADSVRERTSTMEVGEELVEESHVTLSDASSSFVALNTEARIEREQVVVNRETPKMPSNNKSLLLDIRKNANEGKSQSAPTSPRGRRAVEHFPLDIAQDKLSKSLPAIELKSMAEERKQRAHRARAKAKTAKLRTKPSNK</sequence>
<proteinExistence type="inferred from homology"/>
<evidence type="ECO:0000259" key="5">
    <source>
        <dbReference type="Pfam" id="PF19439"/>
    </source>
</evidence>
<dbReference type="RefSeq" id="XP_066914273.1">
    <property type="nucleotide sequence ID" value="XM_067058172.1"/>
</dbReference>
<feature type="domain" description="CLEC16A/TT9 C-terminal" evidence="5">
    <location>
        <begin position="246"/>
        <end position="879"/>
    </location>
</feature>
<dbReference type="GO" id="GO:0016197">
    <property type="term" value="P:endosomal transport"/>
    <property type="evidence" value="ECO:0007669"/>
    <property type="project" value="TreeGrafter"/>
</dbReference>
<feature type="domain" description="FPL" evidence="4">
    <location>
        <begin position="50"/>
        <end position="197"/>
    </location>
</feature>
<reference evidence="6" key="1">
    <citation type="submission" date="2021-01" db="UniProtKB">
        <authorList>
            <consortium name="EnsemblMetazoa"/>
        </authorList>
    </citation>
    <scope>IDENTIFICATION</scope>
</reference>
<evidence type="ECO:0000313" key="7">
    <source>
        <dbReference type="Proteomes" id="UP000594262"/>
    </source>
</evidence>
<evidence type="ECO:0000256" key="1">
    <source>
        <dbReference type="ARBA" id="ARBA00006441"/>
    </source>
</evidence>
<dbReference type="GO" id="GO:0007034">
    <property type="term" value="P:vacuolar transport"/>
    <property type="evidence" value="ECO:0007669"/>
    <property type="project" value="TreeGrafter"/>
</dbReference>
<keyword evidence="2" id="KW-0072">Autophagy</keyword>
<name>A0A7M5WY50_9CNID</name>
<evidence type="ECO:0008006" key="8">
    <source>
        <dbReference type="Google" id="ProtNLM"/>
    </source>
</evidence>
<accession>A0A7M5WY50</accession>
<feature type="compositionally biased region" description="Basic and acidic residues" evidence="3">
    <location>
        <begin position="455"/>
        <end position="493"/>
    </location>
</feature>
<protein>
    <recommendedName>
        <fullName evidence="8">Protein CLEC16A</fullName>
    </recommendedName>
</protein>
<feature type="region of interest" description="Disordered" evidence="3">
    <location>
        <begin position="434"/>
        <end position="516"/>
    </location>
</feature>
<comment type="similarity">
    <text evidence="1">Belongs to the CLEC16A/gop-1 family.</text>
</comment>
<evidence type="ECO:0000259" key="4">
    <source>
        <dbReference type="Pfam" id="PF09758"/>
    </source>
</evidence>
<dbReference type="Pfam" id="PF09758">
    <property type="entry name" value="FPL"/>
    <property type="match status" value="1"/>
</dbReference>
<dbReference type="PANTHER" id="PTHR21481:SF0">
    <property type="entry name" value="PROTEIN CLEC16A"/>
    <property type="match status" value="1"/>
</dbReference>
<dbReference type="PANTHER" id="PTHR21481">
    <property type="entry name" value="PROTEIN CLEC16A"/>
    <property type="match status" value="1"/>
</dbReference>
<dbReference type="GO" id="GO:0005770">
    <property type="term" value="C:late endosome"/>
    <property type="evidence" value="ECO:0007669"/>
    <property type="project" value="TreeGrafter"/>
</dbReference>
<feature type="compositionally biased region" description="Basic residues" evidence="3">
    <location>
        <begin position="1129"/>
        <end position="1150"/>
    </location>
</feature>
<dbReference type="InterPro" id="IPR045820">
    <property type="entry name" value="CLEC16A/TT9_C"/>
</dbReference>
<evidence type="ECO:0000256" key="3">
    <source>
        <dbReference type="SAM" id="MobiDB-lite"/>
    </source>
</evidence>
<dbReference type="InterPro" id="IPR019155">
    <property type="entry name" value="CLEC16A/TT9_N"/>
</dbReference>
<feature type="compositionally biased region" description="Polar residues" evidence="3">
    <location>
        <begin position="973"/>
        <end position="984"/>
    </location>
</feature>
<dbReference type="AlphaFoldDB" id="A0A7M5WY50"/>
<dbReference type="EnsemblMetazoa" id="CLYHEMT014795.1">
    <property type="protein sequence ID" value="CLYHEMP014795.1"/>
    <property type="gene ID" value="CLYHEMG014795"/>
</dbReference>
<feature type="region of interest" description="Disordered" evidence="3">
    <location>
        <begin position="1122"/>
        <end position="1150"/>
    </location>
</feature>
<feature type="compositionally biased region" description="Acidic residues" evidence="3">
    <location>
        <begin position="436"/>
        <end position="450"/>
    </location>
</feature>
<feature type="compositionally biased region" description="Low complexity" evidence="3">
    <location>
        <begin position="896"/>
        <end position="928"/>
    </location>
</feature>
<dbReference type="Pfam" id="PF19439">
    <property type="entry name" value="CLEC16A_C"/>
    <property type="match status" value="1"/>
</dbReference>
<dbReference type="GeneID" id="136801531"/>
<organism evidence="6 7">
    <name type="scientific">Clytia hemisphaerica</name>
    <dbReference type="NCBI Taxonomy" id="252671"/>
    <lineage>
        <taxon>Eukaryota</taxon>
        <taxon>Metazoa</taxon>
        <taxon>Cnidaria</taxon>
        <taxon>Hydrozoa</taxon>
        <taxon>Hydroidolina</taxon>
        <taxon>Leptothecata</taxon>
        <taxon>Obeliida</taxon>
        <taxon>Clytiidae</taxon>
        <taxon>Clytia</taxon>
    </lineage>
</organism>
<feature type="compositionally biased region" description="Polar residues" evidence="3">
    <location>
        <begin position="494"/>
        <end position="503"/>
    </location>
</feature>
<feature type="region of interest" description="Disordered" evidence="3">
    <location>
        <begin position="893"/>
        <end position="985"/>
    </location>
</feature>
<evidence type="ECO:0000256" key="2">
    <source>
        <dbReference type="ARBA" id="ARBA00023006"/>
    </source>
</evidence>
<dbReference type="InterPro" id="IPR039272">
    <property type="entry name" value="CLEC16A/TT9"/>
</dbReference>
<dbReference type="GO" id="GO:0005794">
    <property type="term" value="C:Golgi apparatus"/>
    <property type="evidence" value="ECO:0007669"/>
    <property type="project" value="TreeGrafter"/>
</dbReference>
<dbReference type="Proteomes" id="UP000594262">
    <property type="component" value="Unplaced"/>
</dbReference>
<evidence type="ECO:0000313" key="6">
    <source>
        <dbReference type="EnsemblMetazoa" id="CLYHEMP014795.1"/>
    </source>
</evidence>
<dbReference type="OrthoDB" id="294052at2759"/>
<dbReference type="GO" id="GO:1901096">
    <property type="term" value="P:regulation of autophagosome maturation"/>
    <property type="evidence" value="ECO:0007669"/>
    <property type="project" value="TreeGrafter"/>
</dbReference>
<keyword evidence="7" id="KW-1185">Reference proteome</keyword>
<dbReference type="GO" id="GO:0006914">
    <property type="term" value="P:autophagy"/>
    <property type="evidence" value="ECO:0007669"/>
    <property type="project" value="UniProtKB-KW"/>
</dbReference>